<dbReference type="AlphaFoldDB" id="Q6BJS2"/>
<accession>Q6BJS2</accession>
<keyword evidence="2" id="KW-1185">Reference proteome</keyword>
<gene>
    <name evidence="1" type="ordered locus">DEHA2G00374g</name>
</gene>
<evidence type="ECO:0000313" key="1">
    <source>
        <dbReference type="EMBL" id="CAG89993.2"/>
    </source>
</evidence>
<dbReference type="EMBL" id="CR382139">
    <property type="protein sequence ID" value="CAG89993.2"/>
    <property type="molecule type" value="Genomic_DNA"/>
</dbReference>
<proteinExistence type="predicted"/>
<dbReference type="GeneID" id="2904409"/>
<reference evidence="1 2" key="1">
    <citation type="journal article" date="2004" name="Nature">
        <title>Genome evolution in yeasts.</title>
        <authorList>
            <consortium name="Genolevures"/>
            <person name="Dujon B."/>
            <person name="Sherman D."/>
            <person name="Fischer G."/>
            <person name="Durrens P."/>
            <person name="Casaregola S."/>
            <person name="Lafontaine I."/>
            <person name="de Montigny J."/>
            <person name="Marck C."/>
            <person name="Neuveglise C."/>
            <person name="Talla E."/>
            <person name="Goffard N."/>
            <person name="Frangeul L."/>
            <person name="Aigle M."/>
            <person name="Anthouard V."/>
            <person name="Babour A."/>
            <person name="Barbe V."/>
            <person name="Barnay S."/>
            <person name="Blanchin S."/>
            <person name="Beckerich J.M."/>
            <person name="Beyne E."/>
            <person name="Bleykasten C."/>
            <person name="Boisrame A."/>
            <person name="Boyer J."/>
            <person name="Cattolico L."/>
            <person name="Confanioleri F."/>
            <person name="de Daruvar A."/>
            <person name="Despons L."/>
            <person name="Fabre E."/>
            <person name="Fairhead C."/>
            <person name="Ferry-Dumazet H."/>
            <person name="Groppi A."/>
            <person name="Hantraye F."/>
            <person name="Hennequin C."/>
            <person name="Jauniaux N."/>
            <person name="Joyet P."/>
            <person name="Kachouri R."/>
            <person name="Kerrest A."/>
            <person name="Koszul R."/>
            <person name="Lemaire M."/>
            <person name="Lesur I."/>
            <person name="Ma L."/>
            <person name="Muller H."/>
            <person name="Nicaud J.M."/>
            <person name="Nikolski M."/>
            <person name="Oztas S."/>
            <person name="Ozier-Kalogeropoulos O."/>
            <person name="Pellenz S."/>
            <person name="Potier S."/>
            <person name="Richard G.F."/>
            <person name="Straub M.L."/>
            <person name="Suleau A."/>
            <person name="Swennene D."/>
            <person name="Tekaia F."/>
            <person name="Wesolowski-Louvel M."/>
            <person name="Westhof E."/>
            <person name="Wirth B."/>
            <person name="Zeniou-Meyer M."/>
            <person name="Zivanovic I."/>
            <person name="Bolotin-Fukuhara M."/>
            <person name="Thierry A."/>
            <person name="Bouchier C."/>
            <person name="Caudron B."/>
            <person name="Scarpelli C."/>
            <person name="Gaillardin C."/>
            <person name="Weissenbach J."/>
            <person name="Wincker P."/>
            <person name="Souciet J.L."/>
        </authorList>
    </citation>
    <scope>NUCLEOTIDE SEQUENCE [LARGE SCALE GENOMIC DNA]</scope>
    <source>
        <strain evidence="2">ATCC 36239 / CBS 767 / BCRC 21394 / JCM 1990 / NBRC 0083 / IGC 2968</strain>
    </source>
</reference>
<name>Q6BJS2_DEBHA</name>
<dbReference type="RefSeq" id="XP_461549.2">
    <property type="nucleotide sequence ID" value="XM_461549.1"/>
</dbReference>
<organism evidence="1 2">
    <name type="scientific">Debaryomyces hansenii (strain ATCC 36239 / CBS 767 / BCRC 21394 / JCM 1990 / NBRC 0083 / IGC 2968)</name>
    <name type="common">Yeast</name>
    <name type="synonym">Torulaspora hansenii</name>
    <dbReference type="NCBI Taxonomy" id="284592"/>
    <lineage>
        <taxon>Eukaryota</taxon>
        <taxon>Fungi</taxon>
        <taxon>Dikarya</taxon>
        <taxon>Ascomycota</taxon>
        <taxon>Saccharomycotina</taxon>
        <taxon>Pichiomycetes</taxon>
        <taxon>Debaryomycetaceae</taxon>
        <taxon>Debaryomyces</taxon>
    </lineage>
</organism>
<evidence type="ECO:0000313" key="2">
    <source>
        <dbReference type="Proteomes" id="UP000000599"/>
    </source>
</evidence>
<protein>
    <submittedName>
        <fullName evidence="1">DEHA2G00374p</fullName>
    </submittedName>
</protein>
<sequence>MFTLQYVLSNIGMDPLMFFMGFMALAEILRGRCPSLILYLNVIVSTQADHFTSLINDMNESIENVLITKVIEKRPFKYQDESLLYINTWQEIIADINLQVRAKYNNKYYHLGNIEVAKDRFFGIMNKFSLRTKNESSMVDFTYWEKTLLIARNMYEEDSRNEKICDEKY</sequence>
<dbReference type="VEuPathDB" id="FungiDB:DEHA2G00374g"/>
<dbReference type="InParanoid" id="Q6BJS2"/>
<dbReference type="Proteomes" id="UP000000599">
    <property type="component" value="Chromosome G"/>
</dbReference>
<dbReference type="HOGENOM" id="CLU_1578481_0_0_1"/>
<dbReference type="KEGG" id="dha:DEHA2G00374g"/>